<dbReference type="AlphaFoldDB" id="A0A438MJE8"/>
<gene>
    <name evidence="2" type="ORF">EDD27_8895</name>
</gene>
<reference evidence="2 3" key="1">
    <citation type="submission" date="2019-01" db="EMBL/GenBank/DDBJ databases">
        <title>Sequencing the genomes of 1000 actinobacteria strains.</title>
        <authorList>
            <person name="Klenk H.-P."/>
        </authorList>
    </citation>
    <scope>NUCLEOTIDE SEQUENCE [LARGE SCALE GENOMIC DNA]</scope>
    <source>
        <strain evidence="2 3">DSM 43925</strain>
    </source>
</reference>
<dbReference type="EMBL" id="SAUN01000001">
    <property type="protein sequence ID" value="RVX46052.1"/>
    <property type="molecule type" value="Genomic_DNA"/>
</dbReference>
<organism evidence="2 3">
    <name type="scientific">Nonomuraea polychroma</name>
    <dbReference type="NCBI Taxonomy" id="46176"/>
    <lineage>
        <taxon>Bacteria</taxon>
        <taxon>Bacillati</taxon>
        <taxon>Actinomycetota</taxon>
        <taxon>Actinomycetes</taxon>
        <taxon>Streptosporangiales</taxon>
        <taxon>Streptosporangiaceae</taxon>
        <taxon>Nonomuraea</taxon>
    </lineage>
</organism>
<feature type="region of interest" description="Disordered" evidence="1">
    <location>
        <begin position="65"/>
        <end position="84"/>
    </location>
</feature>
<name>A0A438MJE8_9ACTN</name>
<protein>
    <submittedName>
        <fullName evidence="2">Uncharacterized protein</fullName>
    </submittedName>
</protein>
<keyword evidence="3" id="KW-1185">Reference proteome</keyword>
<comment type="caution">
    <text evidence="2">The sequence shown here is derived from an EMBL/GenBank/DDBJ whole genome shotgun (WGS) entry which is preliminary data.</text>
</comment>
<dbReference type="OrthoDB" id="5195480at2"/>
<evidence type="ECO:0000313" key="2">
    <source>
        <dbReference type="EMBL" id="RVX46052.1"/>
    </source>
</evidence>
<evidence type="ECO:0000313" key="3">
    <source>
        <dbReference type="Proteomes" id="UP000284824"/>
    </source>
</evidence>
<dbReference type="Proteomes" id="UP000284824">
    <property type="component" value="Unassembled WGS sequence"/>
</dbReference>
<accession>A0A438MJE8</accession>
<dbReference type="RefSeq" id="WP_127937917.1">
    <property type="nucleotide sequence ID" value="NZ_SAUN01000001.1"/>
</dbReference>
<evidence type="ECO:0000256" key="1">
    <source>
        <dbReference type="SAM" id="MobiDB-lite"/>
    </source>
</evidence>
<sequence>MKVIFKSVHDLANALRRAAEAHASDSGPDLGSAWPLWYAYHMAAFNSFDRFAHLPEPVRLNDTIAIHPAGPPPNPHGDRDPDHGFFLRYASPDL</sequence>
<proteinExistence type="predicted"/>